<name>A0ABD2MJ53_9CUCU</name>
<evidence type="ECO:0000313" key="2">
    <source>
        <dbReference type="Proteomes" id="UP001516400"/>
    </source>
</evidence>
<dbReference type="EMBL" id="JABFTP020000001">
    <property type="protein sequence ID" value="KAL3266392.1"/>
    <property type="molecule type" value="Genomic_DNA"/>
</dbReference>
<protein>
    <submittedName>
        <fullName evidence="1">Uncharacterized protein</fullName>
    </submittedName>
</protein>
<dbReference type="AlphaFoldDB" id="A0ABD2MJ53"/>
<evidence type="ECO:0000313" key="1">
    <source>
        <dbReference type="EMBL" id="KAL3266392.1"/>
    </source>
</evidence>
<dbReference type="Proteomes" id="UP001516400">
    <property type="component" value="Unassembled WGS sequence"/>
</dbReference>
<organism evidence="1 2">
    <name type="scientific">Cryptolaemus montrouzieri</name>
    <dbReference type="NCBI Taxonomy" id="559131"/>
    <lineage>
        <taxon>Eukaryota</taxon>
        <taxon>Metazoa</taxon>
        <taxon>Ecdysozoa</taxon>
        <taxon>Arthropoda</taxon>
        <taxon>Hexapoda</taxon>
        <taxon>Insecta</taxon>
        <taxon>Pterygota</taxon>
        <taxon>Neoptera</taxon>
        <taxon>Endopterygota</taxon>
        <taxon>Coleoptera</taxon>
        <taxon>Polyphaga</taxon>
        <taxon>Cucujiformia</taxon>
        <taxon>Coccinelloidea</taxon>
        <taxon>Coccinellidae</taxon>
        <taxon>Scymninae</taxon>
        <taxon>Scymnini</taxon>
        <taxon>Cryptolaemus</taxon>
    </lineage>
</organism>
<proteinExistence type="predicted"/>
<comment type="caution">
    <text evidence="1">The sequence shown here is derived from an EMBL/GenBank/DDBJ whole genome shotgun (WGS) entry which is preliminary data.</text>
</comment>
<gene>
    <name evidence="1" type="ORF">HHI36_010569</name>
</gene>
<reference evidence="1 2" key="1">
    <citation type="journal article" date="2021" name="BMC Biol.">
        <title>Horizontally acquired antibacterial genes associated with adaptive radiation of ladybird beetles.</title>
        <authorList>
            <person name="Li H.S."/>
            <person name="Tang X.F."/>
            <person name="Huang Y.H."/>
            <person name="Xu Z.Y."/>
            <person name="Chen M.L."/>
            <person name="Du X.Y."/>
            <person name="Qiu B.Y."/>
            <person name="Chen P.T."/>
            <person name="Zhang W."/>
            <person name="Slipinski A."/>
            <person name="Escalona H.E."/>
            <person name="Waterhouse R.M."/>
            <person name="Zwick A."/>
            <person name="Pang H."/>
        </authorList>
    </citation>
    <scope>NUCLEOTIDE SEQUENCE [LARGE SCALE GENOMIC DNA]</scope>
    <source>
        <strain evidence="1">SYSU2018</strain>
    </source>
</reference>
<accession>A0ABD2MJ53</accession>
<sequence length="407" mass="46707">MLNKNKCERIINYCKEEKPSFQSKIWWNKLFKKLEDEAAIPPEKRLDILEAIFPNHLLRRIVELIDLSEKDKKIIKGLTAMKFPCEGPLTDPPIAPIETYNVDEKKTESSSVSLSSLTSSSSRERHVPLRQVGKKNPYLKFFQTRHDRASIWRPMPPLSLADMNLVQKADAITERIAEEFVKWLQQMGGEATSNLSVPTIISMFEIGFNTHAAKSLCVRLKEMPTVTDLIAKKRNVPEMAKRASLLRQIHRDIEASKLEPKRIAFGRSLPSYMQRMPNKEDISKKWLECQNVPMKLKTMQTVWEGITHLRSTRAYCEWLVNHPEIKPPQFLVENNMLDLLVLRAQRPSLDEDDIGLDELAAGPSDLIIKGFSRPDLISKMDSALSKQNLSTLDVHNAKEDFHDSQLN</sequence>
<keyword evidence="2" id="KW-1185">Reference proteome</keyword>